<comment type="caution">
    <text evidence="11">The sequence shown here is derived from an EMBL/GenBank/DDBJ whole genome shotgun (WGS) entry which is preliminary data.</text>
</comment>
<name>A0ABR4ADI4_9LECA</name>
<feature type="domain" description="Poly(A) RNA polymerase mitochondrial-like central palm" evidence="10">
    <location>
        <begin position="123"/>
        <end position="254"/>
    </location>
</feature>
<dbReference type="Gene3D" id="1.10.1410.10">
    <property type="match status" value="1"/>
</dbReference>
<organism evidence="11 12">
    <name type="scientific">Stereocaulon virgatum</name>
    <dbReference type="NCBI Taxonomy" id="373712"/>
    <lineage>
        <taxon>Eukaryota</taxon>
        <taxon>Fungi</taxon>
        <taxon>Dikarya</taxon>
        <taxon>Ascomycota</taxon>
        <taxon>Pezizomycotina</taxon>
        <taxon>Lecanoromycetes</taxon>
        <taxon>OSLEUM clade</taxon>
        <taxon>Lecanoromycetidae</taxon>
        <taxon>Lecanorales</taxon>
        <taxon>Lecanorineae</taxon>
        <taxon>Stereocaulaceae</taxon>
        <taxon>Stereocaulon</taxon>
    </lineage>
</organism>
<evidence type="ECO:0000259" key="10">
    <source>
        <dbReference type="Pfam" id="PF22600"/>
    </source>
</evidence>
<dbReference type="InterPro" id="IPR002058">
    <property type="entry name" value="PAP_assoc"/>
</dbReference>
<evidence type="ECO:0000256" key="6">
    <source>
        <dbReference type="ARBA" id="ARBA00022723"/>
    </source>
</evidence>
<evidence type="ECO:0000256" key="5">
    <source>
        <dbReference type="ARBA" id="ARBA00022679"/>
    </source>
</evidence>
<comment type="similarity">
    <text evidence="3">Belongs to the DNA polymerase type-B-like family.</text>
</comment>
<dbReference type="Proteomes" id="UP001590950">
    <property type="component" value="Unassembled WGS sequence"/>
</dbReference>
<dbReference type="SUPFAM" id="SSF81301">
    <property type="entry name" value="Nucleotidyltransferase"/>
    <property type="match status" value="1"/>
</dbReference>
<feature type="compositionally biased region" description="Polar residues" evidence="8">
    <location>
        <begin position="25"/>
        <end position="47"/>
    </location>
</feature>
<evidence type="ECO:0000256" key="2">
    <source>
        <dbReference type="ARBA" id="ARBA00001946"/>
    </source>
</evidence>
<proteinExistence type="inferred from homology"/>
<evidence type="ECO:0000256" key="3">
    <source>
        <dbReference type="ARBA" id="ARBA00008593"/>
    </source>
</evidence>
<gene>
    <name evidence="11" type="ORF">N7G274_003402</name>
</gene>
<keyword evidence="12" id="KW-1185">Reference proteome</keyword>
<feature type="region of interest" description="Disordered" evidence="8">
    <location>
        <begin position="450"/>
        <end position="501"/>
    </location>
</feature>
<reference evidence="11 12" key="1">
    <citation type="submission" date="2024-09" db="EMBL/GenBank/DDBJ databases">
        <title>Rethinking Asexuality: The Enigmatic Case of Functional Sexual Genes in Lepraria (Stereocaulaceae).</title>
        <authorList>
            <person name="Doellman M."/>
            <person name="Sun Y."/>
            <person name="Barcenas-Pena A."/>
            <person name="Lumbsch H.T."/>
            <person name="Grewe F."/>
        </authorList>
    </citation>
    <scope>NUCLEOTIDE SEQUENCE [LARGE SCALE GENOMIC DNA]</scope>
    <source>
        <strain evidence="11 12">Mercado 3170</strain>
    </source>
</reference>
<feature type="compositionally biased region" description="Polar residues" evidence="8">
    <location>
        <begin position="995"/>
        <end position="1007"/>
    </location>
</feature>
<dbReference type="InterPro" id="IPR054708">
    <property type="entry name" value="MTPAP-like_central"/>
</dbReference>
<sequence length="1156" mass="129478">MSQNEVPGDLTQQLASVPRPMLTAKHSSSLPSTPYQQAQTLSFSARSPSPEKFTRDISPKSNNSETENGVHSRSKAPSIQGCKYETGMAFSRRRIPYSIGGEQLERPKTLPKKFLNPEERDKLDGDMRELYDRILPSTESDKKRADFVHKLECILNENWPGNNIKVHVFGSSGNKLCTNDSDVDICITTPFKALERVCLLANALAEHGMERVVCVPHAKVPIVKFWDSELKLACDMNVNNTLALENTRMIKTYVDIDDRVRPLAMIIKQWTKRRILNDAALGGTLSSYTWICLILNFLQTRNPPILPCLHKKPHQRSPGPDGLIATWDDDIERFRGFGKANDDTLGELLFHFFRYYAFDMEYEKKVVSVREGKLISKEAKKWHLMQNNRLCVEEPFNTGRNLGNTADDTSFRGIHLELRRAFDLVKEAKLDECLEEYVFPVTEEKIWEKPTPKPAPVLTRSRSQSQSSRGHRAGYNNRGSRHGQYGSRGHGGHANRRASSAAGMNKLAAPQLGLYNPLGRDYLPQDLSQARYDQLRLHDALYNEYQLLQAQEHDLRRLQAQAQMHAQMQAHRSGEAPSVSQQSPLDQSQRVFMSSQIPPTAPIRNGQYFHPFPYPQVPGTPQQSVHTQPSSPSLKHAQPDMRRTMHRSSAADSSSSSNHRSHSQPARQSVSLALNAQNAPPLPLNSHAFFQYQHLRQQQLCNVLDNAQGRYRATDLLMYPDPRRTSVDQQYEESMPKEYMGYWVNDSPPMRHYAEDPNQRLPTFQDFHARVRGVPQTLNRLRNASRSPSPSPAMPFRDRSFSIRSASSAPPLPMQSRYDRIQPTIPGAHTTGPVIVNSADGWAMPDYSMAESSSHTTTISEATSGSDERLYDTPVTVDDTLTRPIVDDGFTLNGHPQYFYAQPTPDPAHVLHSRRNGTHDVATRHAAHQVAEHQSLSRAPHRPERVGRSAGGLGIQFGDHEISHSTARTNGVAATDSPHINFPNTKAEVKPDATNGRSDNQHVQNPLLSPVREVRTPSPLARRGDHAAADTQRSNSRIGDLNLYIPSFAELARAKQAKFKATLAGKPNGISTSNLTQGTQAPERPLSPKSKALPQDPSRSPKAYMPQPQVNGWQQQGHSWQQQSGKKGKRNKSRPNSGQVVPGESLPPNETERKGG</sequence>
<evidence type="ECO:0000313" key="12">
    <source>
        <dbReference type="Proteomes" id="UP001590950"/>
    </source>
</evidence>
<dbReference type="InterPro" id="IPR043519">
    <property type="entry name" value="NT_sf"/>
</dbReference>
<protein>
    <recommendedName>
        <fullName evidence="4">polynucleotide adenylyltransferase</fullName>
        <ecNumber evidence="4">2.7.7.19</ecNumber>
    </recommendedName>
</protein>
<dbReference type="Gene3D" id="3.30.460.10">
    <property type="entry name" value="Beta Polymerase, domain 2"/>
    <property type="match status" value="1"/>
</dbReference>
<comment type="cofactor">
    <cofactor evidence="1">
        <name>Mn(2+)</name>
        <dbReference type="ChEBI" id="CHEBI:29035"/>
    </cofactor>
</comment>
<comment type="cofactor">
    <cofactor evidence="2">
        <name>Mg(2+)</name>
        <dbReference type="ChEBI" id="CHEBI:18420"/>
    </cofactor>
</comment>
<keyword evidence="6" id="KW-0479">Metal-binding</keyword>
<keyword evidence="5" id="KW-0808">Transferase</keyword>
<evidence type="ECO:0000313" key="11">
    <source>
        <dbReference type="EMBL" id="KAL2043882.1"/>
    </source>
</evidence>
<feature type="region of interest" description="Disordered" evidence="8">
    <location>
        <begin position="971"/>
        <end position="1034"/>
    </location>
</feature>
<feature type="region of interest" description="Disordered" evidence="8">
    <location>
        <begin position="560"/>
        <end position="669"/>
    </location>
</feature>
<dbReference type="Pfam" id="PF03828">
    <property type="entry name" value="PAP_assoc"/>
    <property type="match status" value="1"/>
</dbReference>
<evidence type="ECO:0000256" key="8">
    <source>
        <dbReference type="SAM" id="MobiDB-lite"/>
    </source>
</evidence>
<feature type="compositionally biased region" description="Polar residues" evidence="8">
    <location>
        <begin position="59"/>
        <end position="77"/>
    </location>
</feature>
<feature type="region of interest" description="Disordered" evidence="8">
    <location>
        <begin position="1065"/>
        <end position="1156"/>
    </location>
</feature>
<feature type="compositionally biased region" description="Polar residues" evidence="8">
    <location>
        <begin position="1"/>
        <end position="15"/>
    </location>
</feature>
<feature type="compositionally biased region" description="Polar residues" evidence="8">
    <location>
        <begin position="1069"/>
        <end position="1080"/>
    </location>
</feature>
<feature type="region of interest" description="Disordered" evidence="8">
    <location>
        <begin position="851"/>
        <end position="871"/>
    </location>
</feature>
<feature type="domain" description="PAP-associated" evidence="9">
    <location>
        <begin position="344"/>
        <end position="398"/>
    </location>
</feature>
<evidence type="ECO:0000256" key="4">
    <source>
        <dbReference type="ARBA" id="ARBA00012388"/>
    </source>
</evidence>
<dbReference type="Pfam" id="PF22600">
    <property type="entry name" value="MTPAP-like_central"/>
    <property type="match status" value="1"/>
</dbReference>
<dbReference type="PANTHER" id="PTHR12271:SF113">
    <property type="entry name" value="POLY(A) RNA POLYMERASE CID11"/>
    <property type="match status" value="1"/>
</dbReference>
<dbReference type="SUPFAM" id="SSF81631">
    <property type="entry name" value="PAP/OAS1 substrate-binding domain"/>
    <property type="match status" value="1"/>
</dbReference>
<dbReference type="EMBL" id="JBEFKJ010000010">
    <property type="protein sequence ID" value="KAL2043882.1"/>
    <property type="molecule type" value="Genomic_DNA"/>
</dbReference>
<dbReference type="CDD" id="cd05402">
    <property type="entry name" value="NT_PAP_TUTase"/>
    <property type="match status" value="1"/>
</dbReference>
<feature type="compositionally biased region" description="Low complexity" evidence="8">
    <location>
        <begin position="560"/>
        <end position="571"/>
    </location>
</feature>
<feature type="compositionally biased region" description="Polar residues" evidence="8">
    <location>
        <begin position="578"/>
        <end position="598"/>
    </location>
</feature>
<evidence type="ECO:0000256" key="7">
    <source>
        <dbReference type="ARBA" id="ARBA00022842"/>
    </source>
</evidence>
<evidence type="ECO:0000256" key="1">
    <source>
        <dbReference type="ARBA" id="ARBA00001936"/>
    </source>
</evidence>
<feature type="compositionally biased region" description="Polar residues" evidence="8">
    <location>
        <begin position="619"/>
        <end position="633"/>
    </location>
</feature>
<evidence type="ECO:0000259" key="9">
    <source>
        <dbReference type="Pfam" id="PF03828"/>
    </source>
</evidence>
<feature type="region of interest" description="Disordered" evidence="8">
    <location>
        <begin position="1"/>
        <end position="78"/>
    </location>
</feature>
<feature type="compositionally biased region" description="Low complexity" evidence="8">
    <location>
        <begin position="1112"/>
        <end position="1125"/>
    </location>
</feature>
<feature type="compositionally biased region" description="Low complexity" evidence="8">
    <location>
        <begin position="647"/>
        <end position="658"/>
    </location>
</feature>
<accession>A0ABR4ADI4</accession>
<feature type="compositionally biased region" description="Polar residues" evidence="8">
    <location>
        <begin position="851"/>
        <end position="865"/>
    </location>
</feature>
<dbReference type="PANTHER" id="PTHR12271">
    <property type="entry name" value="POLY A POLYMERASE CID PAP -RELATED"/>
    <property type="match status" value="1"/>
</dbReference>
<dbReference type="EC" id="2.7.7.19" evidence="4"/>
<keyword evidence="7" id="KW-0460">Magnesium</keyword>
<feature type="region of interest" description="Disordered" evidence="8">
    <location>
        <begin position="804"/>
        <end position="832"/>
    </location>
</feature>